<accession>A0A9N9DZD5</accession>
<proteinExistence type="predicted"/>
<sequence>MTIALDVIITLDTITINDTVTLDTVAIDDAIALDAVAIDTVTLYTITLELVNIDDDDDQTINKIRNIEVKHMIIDVESTLVFNSLDVSSLATNRLEFPSKEFGDFMKLLIKWNLLDICDTLNEFLDLYDDLTEEIVINNTEISWYDHAIVASSDYIRAKSMYYNELSFSDVSINKSGEEIREYNIDKDACFGKVLILINVEIQNYSFNLTLIQ</sequence>
<keyword evidence="2" id="KW-1185">Reference proteome</keyword>
<comment type="caution">
    <text evidence="1">The sequence shown here is derived from an EMBL/GenBank/DDBJ whole genome shotgun (WGS) entry which is preliminary data.</text>
</comment>
<name>A0A9N9DZD5_FUNMO</name>
<protein>
    <submittedName>
        <fullName evidence="1">14677_t:CDS:1</fullName>
    </submittedName>
</protein>
<organism evidence="1 2">
    <name type="scientific">Funneliformis mosseae</name>
    <name type="common">Endomycorrhizal fungus</name>
    <name type="synonym">Glomus mosseae</name>
    <dbReference type="NCBI Taxonomy" id="27381"/>
    <lineage>
        <taxon>Eukaryota</taxon>
        <taxon>Fungi</taxon>
        <taxon>Fungi incertae sedis</taxon>
        <taxon>Mucoromycota</taxon>
        <taxon>Glomeromycotina</taxon>
        <taxon>Glomeromycetes</taxon>
        <taxon>Glomerales</taxon>
        <taxon>Glomeraceae</taxon>
        <taxon>Funneliformis</taxon>
    </lineage>
</organism>
<feature type="non-terminal residue" evidence="1">
    <location>
        <position position="1"/>
    </location>
</feature>
<evidence type="ECO:0000313" key="2">
    <source>
        <dbReference type="Proteomes" id="UP000789375"/>
    </source>
</evidence>
<dbReference type="AlphaFoldDB" id="A0A9N9DZD5"/>
<gene>
    <name evidence="1" type="ORF">FMOSSE_LOCUS11649</name>
</gene>
<reference evidence="1" key="1">
    <citation type="submission" date="2021-06" db="EMBL/GenBank/DDBJ databases">
        <authorList>
            <person name="Kallberg Y."/>
            <person name="Tangrot J."/>
            <person name="Rosling A."/>
        </authorList>
    </citation>
    <scope>NUCLEOTIDE SEQUENCE</scope>
    <source>
        <strain evidence="1">87-6 pot B 2015</strain>
    </source>
</reference>
<evidence type="ECO:0000313" key="1">
    <source>
        <dbReference type="EMBL" id="CAG8654833.1"/>
    </source>
</evidence>
<dbReference type="Proteomes" id="UP000789375">
    <property type="component" value="Unassembled WGS sequence"/>
</dbReference>
<dbReference type="EMBL" id="CAJVPP010004751">
    <property type="protein sequence ID" value="CAG8654833.1"/>
    <property type="molecule type" value="Genomic_DNA"/>
</dbReference>